<gene>
    <name evidence="1" type="ORF">FPE01S_03_02490</name>
</gene>
<keyword evidence="2" id="KW-1185">Reference proteome</keyword>
<name>A0A0E9N3F5_9BACT</name>
<dbReference type="AlphaFoldDB" id="A0A0E9N3F5"/>
<sequence>MNADLILRKIQPVPPTLEELHRLFTLHTTWGEQFSFEEKVSVPYHQLGKLDASIHDAFIRDKMHAQPMPDMPDSVYAEDIRWKHAANRPYLDEGTRKKLQQLNSPHKVAVLRIFDLQQQFGWQQFYKEENKIQRDFSQKEAQLRNSEMVAGEKASRQVDLNVAQYTARQQLWKTHYDQYTGAFKKVHLLLDELAYGDLLTAAEKDIVLPVLGDIQSRAIEAIEKMLWAEMSLLTIGEVLYFDTRILNMTAGSDSDTKQ</sequence>
<evidence type="ECO:0000313" key="2">
    <source>
        <dbReference type="Proteomes" id="UP000033121"/>
    </source>
</evidence>
<organism evidence="1 2">
    <name type="scientific">Flavihumibacter petaseus NBRC 106054</name>
    <dbReference type="NCBI Taxonomy" id="1220578"/>
    <lineage>
        <taxon>Bacteria</taxon>
        <taxon>Pseudomonadati</taxon>
        <taxon>Bacteroidota</taxon>
        <taxon>Chitinophagia</taxon>
        <taxon>Chitinophagales</taxon>
        <taxon>Chitinophagaceae</taxon>
        <taxon>Flavihumibacter</taxon>
    </lineage>
</organism>
<dbReference type="STRING" id="1220578.FPE01S_03_02490"/>
<reference evidence="1 2" key="1">
    <citation type="submission" date="2015-04" db="EMBL/GenBank/DDBJ databases">
        <title>Whole genome shotgun sequence of Flavihumibacter petaseus NBRC 106054.</title>
        <authorList>
            <person name="Miyazawa S."/>
            <person name="Hosoyama A."/>
            <person name="Hashimoto M."/>
            <person name="Noguchi M."/>
            <person name="Tsuchikane K."/>
            <person name="Ohji S."/>
            <person name="Yamazoe A."/>
            <person name="Ichikawa N."/>
            <person name="Kimura A."/>
            <person name="Fujita N."/>
        </authorList>
    </citation>
    <scope>NUCLEOTIDE SEQUENCE [LARGE SCALE GENOMIC DNA]</scope>
    <source>
        <strain evidence="1 2">NBRC 106054</strain>
    </source>
</reference>
<dbReference type="Proteomes" id="UP000033121">
    <property type="component" value="Unassembled WGS sequence"/>
</dbReference>
<accession>A0A0E9N3F5</accession>
<dbReference type="EMBL" id="BBWV01000003">
    <property type="protein sequence ID" value="GAO44211.1"/>
    <property type="molecule type" value="Genomic_DNA"/>
</dbReference>
<comment type="caution">
    <text evidence="1">The sequence shown here is derived from an EMBL/GenBank/DDBJ whole genome shotgun (WGS) entry which is preliminary data.</text>
</comment>
<evidence type="ECO:0000313" key="1">
    <source>
        <dbReference type="EMBL" id="GAO44211.1"/>
    </source>
</evidence>
<dbReference type="RefSeq" id="WP_157474070.1">
    <property type="nucleotide sequence ID" value="NZ_BBWV01000003.1"/>
</dbReference>
<dbReference type="OrthoDB" id="9855309at2"/>
<proteinExistence type="predicted"/>
<protein>
    <submittedName>
        <fullName evidence="1">Uncharacterized protein</fullName>
    </submittedName>
</protein>